<comment type="caution">
    <text evidence="1">The sequence shown here is derived from an EMBL/GenBank/DDBJ whole genome shotgun (WGS) entry which is preliminary data.</text>
</comment>
<dbReference type="Proteomes" id="UP000649617">
    <property type="component" value="Unassembled WGS sequence"/>
</dbReference>
<protein>
    <submittedName>
        <fullName evidence="1">Uncharacterized protein</fullName>
    </submittedName>
</protein>
<accession>A0A812ITX5</accession>
<name>A0A812ITX5_SYMPI</name>
<evidence type="ECO:0000313" key="2">
    <source>
        <dbReference type="Proteomes" id="UP000649617"/>
    </source>
</evidence>
<organism evidence="1 2">
    <name type="scientific">Symbiodinium pilosum</name>
    <name type="common">Dinoflagellate</name>
    <dbReference type="NCBI Taxonomy" id="2952"/>
    <lineage>
        <taxon>Eukaryota</taxon>
        <taxon>Sar</taxon>
        <taxon>Alveolata</taxon>
        <taxon>Dinophyceae</taxon>
        <taxon>Suessiales</taxon>
        <taxon>Symbiodiniaceae</taxon>
        <taxon>Symbiodinium</taxon>
    </lineage>
</organism>
<proteinExistence type="predicted"/>
<dbReference type="EMBL" id="CAJNIZ010001023">
    <property type="protein sequence ID" value="CAE7181151.1"/>
    <property type="molecule type" value="Genomic_DNA"/>
</dbReference>
<sequence length="72" mass="7561">AAAYRVYRDSDGSTFAVPAPSFTGGLVGVRAEMEAHGLKAGEVCQRNGVQSLELAEPNPWASTEPVLQTEVA</sequence>
<dbReference type="OrthoDB" id="44820at2759"/>
<evidence type="ECO:0000313" key="1">
    <source>
        <dbReference type="EMBL" id="CAE7181151.1"/>
    </source>
</evidence>
<keyword evidence="2" id="KW-1185">Reference proteome</keyword>
<gene>
    <name evidence="1" type="ORF">SPIL2461_LOCUS1080</name>
</gene>
<reference evidence="1" key="1">
    <citation type="submission" date="2021-02" db="EMBL/GenBank/DDBJ databases">
        <authorList>
            <person name="Dougan E. K."/>
            <person name="Rhodes N."/>
            <person name="Thang M."/>
            <person name="Chan C."/>
        </authorList>
    </citation>
    <scope>NUCLEOTIDE SEQUENCE</scope>
</reference>
<dbReference type="AlphaFoldDB" id="A0A812ITX5"/>
<feature type="non-terminal residue" evidence="1">
    <location>
        <position position="72"/>
    </location>
</feature>